<protein>
    <submittedName>
        <fullName evidence="1">Uncharacterized protein</fullName>
    </submittedName>
</protein>
<sequence>MASNTEATFGAKIANASAISTHLKSFIGYIAPTADTSIVNYDALIEATKVENSNVIRKKSEYSTAVDTRQKHFSNLPTSVGKLLSPIAATLRAKLGKTSKEVNDISVLITKIRGERATKPKEGDTKEKISQSERSFGSMTQNFADIVSTLTALGSNYTPVNELIKLPNLQAKIAEINQANNLVTSTYGGLKVSAEKRNALYETLAERTQRIKESIKSQYGVSSTEYKLIKGLRV</sequence>
<dbReference type="RefSeq" id="WP_323698778.1">
    <property type="nucleotide sequence ID" value="NZ_JAYGIL010000035.1"/>
</dbReference>
<dbReference type="Proteomes" id="UP001303899">
    <property type="component" value="Unassembled WGS sequence"/>
</dbReference>
<gene>
    <name evidence="1" type="ORF">VB776_20690</name>
</gene>
<evidence type="ECO:0000313" key="1">
    <source>
        <dbReference type="EMBL" id="MEA5405368.1"/>
    </source>
</evidence>
<name>A0ABU5SA79_9BACT</name>
<proteinExistence type="predicted"/>
<dbReference type="EMBL" id="JAYGIL010000035">
    <property type="protein sequence ID" value="MEA5405368.1"/>
    <property type="molecule type" value="Genomic_DNA"/>
</dbReference>
<keyword evidence="2" id="KW-1185">Reference proteome</keyword>
<reference evidence="1 2" key="1">
    <citation type="submission" date="2023-12" db="EMBL/GenBank/DDBJ databases">
        <title>Novel species of the genus Arcicella isolated from rivers.</title>
        <authorList>
            <person name="Lu H."/>
        </authorList>
    </citation>
    <scope>NUCLEOTIDE SEQUENCE [LARGE SCALE GENOMIC DNA]</scope>
    <source>
        <strain evidence="1 2">DC2W</strain>
    </source>
</reference>
<accession>A0ABU5SA79</accession>
<comment type="caution">
    <text evidence="1">The sequence shown here is derived from an EMBL/GenBank/DDBJ whole genome shotgun (WGS) entry which is preliminary data.</text>
</comment>
<organism evidence="1 2">
    <name type="scientific">Arcicella gelida</name>
    <dbReference type="NCBI Taxonomy" id="2984195"/>
    <lineage>
        <taxon>Bacteria</taxon>
        <taxon>Pseudomonadati</taxon>
        <taxon>Bacteroidota</taxon>
        <taxon>Cytophagia</taxon>
        <taxon>Cytophagales</taxon>
        <taxon>Flectobacillaceae</taxon>
        <taxon>Arcicella</taxon>
    </lineage>
</organism>
<evidence type="ECO:0000313" key="2">
    <source>
        <dbReference type="Proteomes" id="UP001303899"/>
    </source>
</evidence>